<evidence type="ECO:0000256" key="6">
    <source>
        <dbReference type="SAM" id="MobiDB-lite"/>
    </source>
</evidence>
<keyword evidence="9" id="KW-1185">Reference proteome</keyword>
<keyword evidence="4 5" id="KW-0720">Serine protease</keyword>
<dbReference type="InterPro" id="IPR000209">
    <property type="entry name" value="Peptidase_S8/S53_dom"/>
</dbReference>
<dbReference type="Pfam" id="PF00082">
    <property type="entry name" value="Peptidase_S8"/>
    <property type="match status" value="1"/>
</dbReference>
<feature type="active site" description="Charge relay system" evidence="5">
    <location>
        <position position="470"/>
    </location>
</feature>
<comment type="similarity">
    <text evidence="1 5">Belongs to the peptidase S8 family.</text>
</comment>
<accession>A0ABT8LAC4</accession>
<feature type="domain" description="Peptidase S8/S53" evidence="7">
    <location>
        <begin position="425"/>
        <end position="681"/>
    </location>
</feature>
<feature type="compositionally biased region" description="Polar residues" evidence="6">
    <location>
        <begin position="222"/>
        <end position="231"/>
    </location>
</feature>
<dbReference type="InterPro" id="IPR023828">
    <property type="entry name" value="Peptidase_S8_Ser-AS"/>
</dbReference>
<sequence>MEAILTISLEKYNPLKTRNGTYLYKNVRAIQNFIDSNFKDFRIELSSPRIPERSLNGQGEARWFTNEAYSLRSLDNLSSEVRMKADSHLDIELKKMDEWISKLHVSRDKDEKYFAEVLQSAFTVPNPTFIYVDETATRFVFALWGFELKKGFGKKHTTTVYGIKALRKKITQKSKKSSGIVSPSRKTNKNNTTYKSINKDISIQQNEEIQPENFQEPRKESNCNLQQSSPCSEEKTGVSGSWDEFSSDSSSERLFWKKSWTKRLLFTVIVLVLIYILLKWTDHPETHLKNALETTPLPPIDTTQIGIDPDDPTGRLIFKNRLNVALDKGVDLQGFLIKADSLLPDMHAIFFDTSTRLIQYEIPDNDLKRWGDELNKLPDVRLIFNDALVIPSYIPTDPGFRDPKINWYFDRINVYNAWNFTTGDQRVVVAIVDNGFDLTHPELQGKVVKPRNIPNGNSNLFPPGGEKTDHGTHVAATAVGNMDNGEGISGIAPKCLLMPIQVADNHGQMSTLYVVMGILYAIHQGADVINLSLGMSFPKSVSQMPVADQQSLLQQLYIDEALFWAELYDFALENNIVIVQAAGNENMVSGLDPMHRSNKTIVVSALDAAERRASFSNFGQHSTVSAPGTKIYSAIPGGSYDFLQGTSMASPIVAGAVAVMRSFDQTLTPLRIRNILVHTGKNIPSGTSDYVGPLIQLDKVFELLGDSAYMPFPDQPRDLSFAYGDWLCDNQLKNSHTLERITLYFHLPKSGKMVLQLLEEDGNDCSCELNVNLQDNKLYLTQSDTLICKDNSKYQSYSFTCFASAGKRAKCIGYNLQDSSVISFHLVKYK</sequence>
<keyword evidence="2 5" id="KW-0645">Protease</keyword>
<proteinExistence type="inferred from homology"/>
<dbReference type="SUPFAM" id="SSF52743">
    <property type="entry name" value="Subtilisin-like"/>
    <property type="match status" value="1"/>
</dbReference>
<feature type="region of interest" description="Disordered" evidence="6">
    <location>
        <begin position="174"/>
        <end position="193"/>
    </location>
</feature>
<dbReference type="InterPro" id="IPR015500">
    <property type="entry name" value="Peptidase_S8_subtilisin-rel"/>
</dbReference>
<evidence type="ECO:0000313" key="9">
    <source>
        <dbReference type="Proteomes" id="UP001172083"/>
    </source>
</evidence>
<evidence type="ECO:0000256" key="3">
    <source>
        <dbReference type="ARBA" id="ARBA00022801"/>
    </source>
</evidence>
<evidence type="ECO:0000259" key="7">
    <source>
        <dbReference type="Pfam" id="PF00082"/>
    </source>
</evidence>
<dbReference type="PROSITE" id="PS51892">
    <property type="entry name" value="SUBTILASE"/>
    <property type="match status" value="1"/>
</dbReference>
<evidence type="ECO:0000256" key="2">
    <source>
        <dbReference type="ARBA" id="ARBA00022670"/>
    </source>
</evidence>
<keyword evidence="3 5" id="KW-0378">Hydrolase</keyword>
<dbReference type="PANTHER" id="PTHR43806">
    <property type="entry name" value="PEPTIDASE S8"/>
    <property type="match status" value="1"/>
</dbReference>
<dbReference type="RefSeq" id="WP_346760047.1">
    <property type="nucleotide sequence ID" value="NZ_JAUJEB010000005.1"/>
</dbReference>
<evidence type="ECO:0000256" key="5">
    <source>
        <dbReference type="PROSITE-ProRule" id="PRU01240"/>
    </source>
</evidence>
<evidence type="ECO:0000256" key="4">
    <source>
        <dbReference type="ARBA" id="ARBA00022825"/>
    </source>
</evidence>
<evidence type="ECO:0000313" key="8">
    <source>
        <dbReference type="EMBL" id="MDN5214707.1"/>
    </source>
</evidence>
<protein>
    <submittedName>
        <fullName evidence="8">S8 family serine peptidase</fullName>
    </submittedName>
</protein>
<dbReference type="Proteomes" id="UP001172083">
    <property type="component" value="Unassembled WGS sequence"/>
</dbReference>
<feature type="active site" description="Charge relay system" evidence="5">
    <location>
        <position position="647"/>
    </location>
</feature>
<dbReference type="PROSITE" id="PS00138">
    <property type="entry name" value="SUBTILASE_SER"/>
    <property type="match status" value="1"/>
</dbReference>
<dbReference type="InterPro" id="IPR050131">
    <property type="entry name" value="Peptidase_S8_subtilisin-like"/>
</dbReference>
<dbReference type="InterPro" id="IPR036852">
    <property type="entry name" value="Peptidase_S8/S53_dom_sf"/>
</dbReference>
<dbReference type="PANTHER" id="PTHR43806:SF11">
    <property type="entry name" value="CEREVISIN-RELATED"/>
    <property type="match status" value="1"/>
</dbReference>
<dbReference type="Gene3D" id="3.40.50.200">
    <property type="entry name" value="Peptidase S8/S53 domain"/>
    <property type="match status" value="1"/>
</dbReference>
<name>A0ABT8LAC4_9BACT</name>
<comment type="caution">
    <text evidence="8">The sequence shown here is derived from an EMBL/GenBank/DDBJ whole genome shotgun (WGS) entry which is preliminary data.</text>
</comment>
<organism evidence="8 9">
    <name type="scientific">Agaribacillus aureus</name>
    <dbReference type="NCBI Taxonomy" id="3051825"/>
    <lineage>
        <taxon>Bacteria</taxon>
        <taxon>Pseudomonadati</taxon>
        <taxon>Bacteroidota</taxon>
        <taxon>Cytophagia</taxon>
        <taxon>Cytophagales</taxon>
        <taxon>Splendidivirgaceae</taxon>
        <taxon>Agaribacillus</taxon>
    </lineage>
</organism>
<evidence type="ECO:0000256" key="1">
    <source>
        <dbReference type="ARBA" id="ARBA00011073"/>
    </source>
</evidence>
<gene>
    <name evidence="8" type="ORF">QQ020_21695</name>
</gene>
<dbReference type="PRINTS" id="PR00723">
    <property type="entry name" value="SUBTILISIN"/>
</dbReference>
<dbReference type="EMBL" id="JAUJEB010000005">
    <property type="protein sequence ID" value="MDN5214707.1"/>
    <property type="molecule type" value="Genomic_DNA"/>
</dbReference>
<feature type="region of interest" description="Disordered" evidence="6">
    <location>
        <begin position="211"/>
        <end position="247"/>
    </location>
</feature>
<feature type="compositionally biased region" description="Polar residues" evidence="6">
    <location>
        <begin position="177"/>
        <end position="193"/>
    </location>
</feature>
<feature type="active site" description="Charge relay system" evidence="5">
    <location>
        <position position="433"/>
    </location>
</feature>
<reference evidence="8" key="1">
    <citation type="submission" date="2023-06" db="EMBL/GenBank/DDBJ databases">
        <title>Genomic of Agaribacillus aureum.</title>
        <authorList>
            <person name="Wang G."/>
        </authorList>
    </citation>
    <scope>NUCLEOTIDE SEQUENCE</scope>
    <source>
        <strain evidence="8">BMA12</strain>
    </source>
</reference>